<evidence type="ECO:0000313" key="2">
    <source>
        <dbReference type="EMBL" id="CAE7801672.1"/>
    </source>
</evidence>
<name>A0A812YXJ1_9DINO</name>
<gene>
    <name evidence="2" type="ORF">SNEC2469_LOCUS23659</name>
</gene>
<accession>A0A812YXJ1</accession>
<evidence type="ECO:0000256" key="1">
    <source>
        <dbReference type="SAM" id="MobiDB-lite"/>
    </source>
</evidence>
<sequence length="148" mass="17185">LRPTETRHSPELREARRRQVELEREERRKRREARLKEEVDEQGNRHPADEEEAVTEAGSLIPATRWHTLGYVGLKVIFLEGLRHICTIDSKFVVSEIKSRVSSSIPMSLRSSRTSHVPSTERKPASRSLAFRVRCCDTRHHRTDDIHG</sequence>
<feature type="region of interest" description="Disordered" evidence="1">
    <location>
        <begin position="1"/>
        <end position="55"/>
    </location>
</feature>
<evidence type="ECO:0000313" key="3">
    <source>
        <dbReference type="Proteomes" id="UP000601435"/>
    </source>
</evidence>
<dbReference type="AlphaFoldDB" id="A0A812YXJ1"/>
<feature type="non-terminal residue" evidence="2">
    <location>
        <position position="148"/>
    </location>
</feature>
<comment type="caution">
    <text evidence="2">The sequence shown here is derived from an EMBL/GenBank/DDBJ whole genome shotgun (WGS) entry which is preliminary data.</text>
</comment>
<protein>
    <submittedName>
        <fullName evidence="2">Uncharacterized protein</fullName>
    </submittedName>
</protein>
<organism evidence="2 3">
    <name type="scientific">Symbiodinium necroappetens</name>
    <dbReference type="NCBI Taxonomy" id="1628268"/>
    <lineage>
        <taxon>Eukaryota</taxon>
        <taxon>Sar</taxon>
        <taxon>Alveolata</taxon>
        <taxon>Dinophyceae</taxon>
        <taxon>Suessiales</taxon>
        <taxon>Symbiodiniaceae</taxon>
        <taxon>Symbiodinium</taxon>
    </lineage>
</organism>
<reference evidence="2" key="1">
    <citation type="submission" date="2021-02" db="EMBL/GenBank/DDBJ databases">
        <authorList>
            <person name="Dougan E. K."/>
            <person name="Rhodes N."/>
            <person name="Thang M."/>
            <person name="Chan C."/>
        </authorList>
    </citation>
    <scope>NUCLEOTIDE SEQUENCE</scope>
</reference>
<dbReference type="Proteomes" id="UP000601435">
    <property type="component" value="Unassembled WGS sequence"/>
</dbReference>
<feature type="compositionally biased region" description="Basic and acidic residues" evidence="1">
    <location>
        <begin position="1"/>
        <end position="26"/>
    </location>
</feature>
<keyword evidence="3" id="KW-1185">Reference proteome</keyword>
<feature type="compositionally biased region" description="Basic and acidic residues" evidence="1">
    <location>
        <begin position="34"/>
        <end position="48"/>
    </location>
</feature>
<dbReference type="EMBL" id="CAJNJA010044418">
    <property type="protein sequence ID" value="CAE7801672.1"/>
    <property type="molecule type" value="Genomic_DNA"/>
</dbReference>
<proteinExistence type="predicted"/>